<name>A0A0F9BPE4_9ZZZZ</name>
<dbReference type="Gene3D" id="2.60.40.10">
    <property type="entry name" value="Immunoglobulins"/>
    <property type="match status" value="1"/>
</dbReference>
<evidence type="ECO:0000256" key="1">
    <source>
        <dbReference type="SAM" id="Phobius"/>
    </source>
</evidence>
<keyword evidence="1" id="KW-0472">Membrane</keyword>
<keyword evidence="1" id="KW-1133">Transmembrane helix</keyword>
<comment type="caution">
    <text evidence="2">The sequence shown here is derived from an EMBL/GenBank/DDBJ whole genome shotgun (WGS) entry which is preliminary data.</text>
</comment>
<gene>
    <name evidence="2" type="ORF">LCGC14_2502590</name>
</gene>
<accession>A0A0F9BPE4</accession>
<reference evidence="2" key="1">
    <citation type="journal article" date="2015" name="Nature">
        <title>Complex archaea that bridge the gap between prokaryotes and eukaryotes.</title>
        <authorList>
            <person name="Spang A."/>
            <person name="Saw J.H."/>
            <person name="Jorgensen S.L."/>
            <person name="Zaremba-Niedzwiedzka K."/>
            <person name="Martijn J."/>
            <person name="Lind A.E."/>
            <person name="van Eijk R."/>
            <person name="Schleper C."/>
            <person name="Guy L."/>
            <person name="Ettema T.J."/>
        </authorList>
    </citation>
    <scope>NUCLEOTIDE SEQUENCE</scope>
</reference>
<dbReference type="InterPro" id="IPR013783">
    <property type="entry name" value="Ig-like_fold"/>
</dbReference>
<proteinExistence type="predicted"/>
<feature type="non-terminal residue" evidence="2">
    <location>
        <position position="388"/>
    </location>
</feature>
<keyword evidence="1" id="KW-0812">Transmembrane</keyword>
<feature type="transmembrane region" description="Helical" evidence="1">
    <location>
        <begin position="39"/>
        <end position="61"/>
    </location>
</feature>
<feature type="transmembrane region" description="Helical" evidence="1">
    <location>
        <begin position="67"/>
        <end position="87"/>
    </location>
</feature>
<sequence>MDELDALRAELEQYKSEKDKIRDVVGQIGGKTSLKWHNLLNIVFLVTVLGAFLFDLSRYVFDWKTLTIPPFLLLEAAVLLVSLKIIWMIHMQTKVDHFQFWILNTIEFRVNMITRRLASIESAITRLGDPDQTPREETAEPQPRFSITPTSSLTLLDLPSGNYGLFVAVFEDVTNTLLASQAFPGLFTIPALEVPDLPAGLFPGDLSLSVSADKALYGPGETVQLRLGFMNTGPVVSDVTATAYIVGTEGTSIARFTGLDFTAVPGLLVIREVQWTVPDEPAAGSYGVQVFAIDPATFVSGDPQLLQDVIPNVFSVGVRPLRSGDVDISAPTADPVSQQDELLTDIRFSITNTGQVQAPLEVQIIVIDSETGGPLLELLPALVVEPAR</sequence>
<protein>
    <recommendedName>
        <fullName evidence="3">CARDB domain-containing protein</fullName>
    </recommendedName>
</protein>
<organism evidence="2">
    <name type="scientific">marine sediment metagenome</name>
    <dbReference type="NCBI Taxonomy" id="412755"/>
    <lineage>
        <taxon>unclassified sequences</taxon>
        <taxon>metagenomes</taxon>
        <taxon>ecological metagenomes</taxon>
    </lineage>
</organism>
<evidence type="ECO:0008006" key="3">
    <source>
        <dbReference type="Google" id="ProtNLM"/>
    </source>
</evidence>
<evidence type="ECO:0000313" key="2">
    <source>
        <dbReference type="EMBL" id="KKL15737.1"/>
    </source>
</evidence>
<dbReference type="AlphaFoldDB" id="A0A0F9BPE4"/>
<dbReference type="EMBL" id="LAZR01039950">
    <property type="protein sequence ID" value="KKL15737.1"/>
    <property type="molecule type" value="Genomic_DNA"/>
</dbReference>